<organism evidence="2 3">
    <name type="scientific">Ditylenchus destructor</name>
    <dbReference type="NCBI Taxonomy" id="166010"/>
    <lineage>
        <taxon>Eukaryota</taxon>
        <taxon>Metazoa</taxon>
        <taxon>Ecdysozoa</taxon>
        <taxon>Nematoda</taxon>
        <taxon>Chromadorea</taxon>
        <taxon>Rhabditida</taxon>
        <taxon>Tylenchina</taxon>
        <taxon>Tylenchomorpha</taxon>
        <taxon>Sphaerularioidea</taxon>
        <taxon>Anguinidae</taxon>
        <taxon>Anguininae</taxon>
        <taxon>Ditylenchus</taxon>
    </lineage>
</organism>
<dbReference type="Proteomes" id="UP001201812">
    <property type="component" value="Unassembled WGS sequence"/>
</dbReference>
<gene>
    <name evidence="2" type="ORF">DdX_22481</name>
</gene>
<reference evidence="2" key="1">
    <citation type="submission" date="2022-01" db="EMBL/GenBank/DDBJ databases">
        <title>Genome Sequence Resource for Two Populations of Ditylenchus destructor, the Migratory Endoparasitic Phytonematode.</title>
        <authorList>
            <person name="Zhang H."/>
            <person name="Lin R."/>
            <person name="Xie B."/>
        </authorList>
    </citation>
    <scope>NUCLEOTIDE SEQUENCE</scope>
    <source>
        <strain evidence="2">BazhouSP</strain>
    </source>
</reference>
<dbReference type="EMBL" id="JAKKPZ010001214">
    <property type="protein sequence ID" value="KAI1690432.1"/>
    <property type="molecule type" value="Genomic_DNA"/>
</dbReference>
<feature type="region of interest" description="Disordered" evidence="1">
    <location>
        <begin position="73"/>
        <end position="100"/>
    </location>
</feature>
<sequence>MRRAPIAEEAPLVAIGAQSEIDESADASLLRLEPDEGRQVEHRMGRALGWREEARIGPAAALIVGPSTEGCARAGRRAFPSPSGRADDAAEGALPAGMGGADDTCLAVGEENRPAIGRRNAERDILRDRHHRIRPGFFALPRAGDNGDIG</sequence>
<evidence type="ECO:0000313" key="2">
    <source>
        <dbReference type="EMBL" id="KAI1690432.1"/>
    </source>
</evidence>
<dbReference type="AlphaFoldDB" id="A0AAD4QUF3"/>
<accession>A0AAD4QUF3</accession>
<evidence type="ECO:0000256" key="1">
    <source>
        <dbReference type="SAM" id="MobiDB-lite"/>
    </source>
</evidence>
<proteinExistence type="predicted"/>
<keyword evidence="3" id="KW-1185">Reference proteome</keyword>
<name>A0AAD4QUF3_9BILA</name>
<evidence type="ECO:0000313" key="3">
    <source>
        <dbReference type="Proteomes" id="UP001201812"/>
    </source>
</evidence>
<protein>
    <submittedName>
        <fullName evidence="2">Uncharacterized protein</fullName>
    </submittedName>
</protein>
<comment type="caution">
    <text evidence="2">The sequence shown here is derived from an EMBL/GenBank/DDBJ whole genome shotgun (WGS) entry which is preliminary data.</text>
</comment>